<dbReference type="Gene3D" id="1.10.530.10">
    <property type="match status" value="1"/>
</dbReference>
<protein>
    <recommendedName>
        <fullName evidence="3">Lytic transglycosylase domain-containing protein</fullName>
    </recommendedName>
</protein>
<keyword evidence="2" id="KW-1185">Reference proteome</keyword>
<dbReference type="SUPFAM" id="SSF53955">
    <property type="entry name" value="Lysozyme-like"/>
    <property type="match status" value="1"/>
</dbReference>
<accession>A0ABX0TVM1</accession>
<dbReference type="RefSeq" id="WP_243843519.1">
    <property type="nucleotide sequence ID" value="NZ_JAAOZC010000013.1"/>
</dbReference>
<dbReference type="InterPro" id="IPR023346">
    <property type="entry name" value="Lysozyme-like_dom_sf"/>
</dbReference>
<dbReference type="EMBL" id="JAAOZC010000013">
    <property type="protein sequence ID" value="NIJ09592.1"/>
    <property type="molecule type" value="Genomic_DNA"/>
</dbReference>
<organism evidence="1 2">
    <name type="scientific">Sphingomonas vulcanisoli</name>
    <dbReference type="NCBI Taxonomy" id="1658060"/>
    <lineage>
        <taxon>Bacteria</taxon>
        <taxon>Pseudomonadati</taxon>
        <taxon>Pseudomonadota</taxon>
        <taxon>Alphaproteobacteria</taxon>
        <taxon>Sphingomonadales</taxon>
        <taxon>Sphingomonadaceae</taxon>
        <taxon>Sphingomonas</taxon>
    </lineage>
</organism>
<reference evidence="1 2" key="1">
    <citation type="submission" date="2020-03" db="EMBL/GenBank/DDBJ databases">
        <title>Genomic Encyclopedia of Type Strains, Phase III (KMG-III): the genomes of soil and plant-associated and newly described type strains.</title>
        <authorList>
            <person name="Whitman W."/>
        </authorList>
    </citation>
    <scope>NUCLEOTIDE SEQUENCE [LARGE SCALE GENOMIC DNA]</scope>
    <source>
        <strain evidence="1 2">CECT 8804</strain>
    </source>
</reference>
<sequence>MGPLLVSLERISNGLTTVRDDVRAAIGQAAERTGVAFSYLLAQAKSESGLDPGAKAASSSASGLYQFLDQSWLAIVKKHGAEHGMGWAADAISAKSGGGFTVDPAYRQAVMGLREQAGPAALMAGAYAADNAQGLGRVLGRAANATDLYFAHFLGLGGASKFLTAAGSNPDATAASLFPREAGANRSIFYEHDGSARSLGEVYALMGRKLSNAGADDDAVAAGPPTMLASAPQSGVGLQLAALEASDGGEGQANGGGDVAAALAALQHNQINVLRPTPAQAKLAYLMLSAPSV</sequence>
<comment type="caution">
    <text evidence="1">The sequence shown here is derived from an EMBL/GenBank/DDBJ whole genome shotgun (WGS) entry which is preliminary data.</text>
</comment>
<evidence type="ECO:0008006" key="3">
    <source>
        <dbReference type="Google" id="ProtNLM"/>
    </source>
</evidence>
<dbReference type="Proteomes" id="UP000727456">
    <property type="component" value="Unassembled WGS sequence"/>
</dbReference>
<proteinExistence type="predicted"/>
<name>A0ABX0TVM1_9SPHN</name>
<evidence type="ECO:0000313" key="2">
    <source>
        <dbReference type="Proteomes" id="UP000727456"/>
    </source>
</evidence>
<gene>
    <name evidence="1" type="ORF">FHS31_003229</name>
</gene>
<evidence type="ECO:0000313" key="1">
    <source>
        <dbReference type="EMBL" id="NIJ09592.1"/>
    </source>
</evidence>